<evidence type="ECO:0000256" key="1">
    <source>
        <dbReference type="ARBA" id="ARBA00022729"/>
    </source>
</evidence>
<name>A0A2V2YVD0_9BACL</name>
<feature type="domain" description="SbsA Ig-like" evidence="2">
    <location>
        <begin position="25"/>
        <end position="136"/>
    </location>
</feature>
<sequence length="137" mass="15148">MKELGFIPILDTGTTVFNYKVGEFTAIHLSPMNGAAGVDLQKGIEIDFGRKIKPTTNNLDTMLFKANAPIESEDGHVGMTAEIKGNKLIYFPDYDLMNALDEVIESGQKYQLIIGDGEFRDDVGNINHGFTLEFTTK</sequence>
<organism evidence="3 4">
    <name type="scientific">Paenibacillus cellulosilyticus</name>
    <dbReference type="NCBI Taxonomy" id="375489"/>
    <lineage>
        <taxon>Bacteria</taxon>
        <taxon>Bacillati</taxon>
        <taxon>Bacillota</taxon>
        <taxon>Bacilli</taxon>
        <taxon>Bacillales</taxon>
        <taxon>Paenibacillaceae</taxon>
        <taxon>Paenibacillus</taxon>
    </lineage>
</organism>
<gene>
    <name evidence="3" type="ORF">DFQ01_10761</name>
</gene>
<dbReference type="InterPro" id="IPR032812">
    <property type="entry name" value="SbsA_Ig"/>
</dbReference>
<dbReference type="Proteomes" id="UP000246635">
    <property type="component" value="Unassembled WGS sequence"/>
</dbReference>
<evidence type="ECO:0000313" key="4">
    <source>
        <dbReference type="Proteomes" id="UP000246635"/>
    </source>
</evidence>
<keyword evidence="4" id="KW-1185">Reference proteome</keyword>
<dbReference type="AlphaFoldDB" id="A0A2V2YVD0"/>
<accession>A0A2V2YVD0</accession>
<protein>
    <submittedName>
        <fullName evidence="3">Ig-like domain-containing protein</fullName>
    </submittedName>
</protein>
<reference evidence="3 4" key="1">
    <citation type="submission" date="2018-05" db="EMBL/GenBank/DDBJ databases">
        <title>Genomic Encyclopedia of Type Strains, Phase III (KMG-III): the genomes of soil and plant-associated and newly described type strains.</title>
        <authorList>
            <person name="Whitman W."/>
        </authorList>
    </citation>
    <scope>NUCLEOTIDE SEQUENCE [LARGE SCALE GENOMIC DNA]</scope>
    <source>
        <strain evidence="3 4">CECT 5696</strain>
    </source>
</reference>
<evidence type="ECO:0000259" key="2">
    <source>
        <dbReference type="Pfam" id="PF13205"/>
    </source>
</evidence>
<evidence type="ECO:0000313" key="3">
    <source>
        <dbReference type="EMBL" id="PWW03165.1"/>
    </source>
</evidence>
<keyword evidence="1" id="KW-0732">Signal</keyword>
<dbReference type="Pfam" id="PF13205">
    <property type="entry name" value="Big_5"/>
    <property type="match status" value="1"/>
</dbReference>
<comment type="caution">
    <text evidence="3">The sequence shown here is derived from an EMBL/GenBank/DDBJ whole genome shotgun (WGS) entry which is preliminary data.</text>
</comment>
<dbReference type="EMBL" id="QGTQ01000007">
    <property type="protein sequence ID" value="PWW03165.1"/>
    <property type="molecule type" value="Genomic_DNA"/>
</dbReference>
<dbReference type="RefSeq" id="WP_110044066.1">
    <property type="nucleotide sequence ID" value="NZ_CP054612.1"/>
</dbReference>
<proteinExistence type="predicted"/>